<dbReference type="Gene3D" id="3.40.720.10">
    <property type="entry name" value="Alkaline Phosphatase, subunit A"/>
    <property type="match status" value="1"/>
</dbReference>
<evidence type="ECO:0000313" key="2">
    <source>
        <dbReference type="EMBL" id="KAL0810287.1"/>
    </source>
</evidence>
<dbReference type="FunFam" id="3.40.720.10:FF:000017">
    <property type="entry name" value="Predicted protein"/>
    <property type="match status" value="1"/>
</dbReference>
<sequence>MAAMVKRWYRSRRNQVVIAILMISCLIYYTMFTTSIPREANLDITRRFIENKLQEALKYDKGTGCEIPQLDPFNKEVTQFDKTAPPITCKGQNWVRCYKSECKVVKEILDTTRDIVCTYRDIIYDTDQKYHMGPPVDVYNGNSYVLERSDHVKVKCMGTHLKSILPSKWIGVLTGFRKYVSNVDPPPDRKDSINVLVFGYDSMSKNGFIRRLPKTYKYITEELKVTILHGYNIVGDGTPAALFPILSGKTELEMPDVRKKSKNNNTLDIKEFIFHKVKQFGYETAYFEDMPFIGTFQYRFNGFNAQPADHYLRSFYMEDLQTSYQGYCVGDTPRNHLMMNITEQFLSFTDKKRFIFTFIADITHDDFNMISNADDRTVEFFKQFKESGRVKDTLLMFMGDHGTRYATVRKTLQGRLEERLPLMAIRLPDDLVESRPSAQNALEQNALVLTTPHDIHATILDAMDLKQFTPEAKVRGADLPRSMTLLEPVPGNRSCSEAGIEPHWCACVSWKNVPTDDAMYNRVANALLDYINDLTEPVRSECVPRTLTSIQWVMKQQPSKGVMEFKQAKDADGYVGLFGPSIRPEKENYQVKMTVGPSTGVFEATITYMLKGDKFSVESRDISRTNMYHHEPDCIHQTHPHLNMFCYCKNQVQDSSNL</sequence>
<dbReference type="InterPro" id="IPR017850">
    <property type="entry name" value="Alkaline_phosphatase_core_sf"/>
</dbReference>
<dbReference type="SUPFAM" id="SSF53649">
    <property type="entry name" value="Alkaline phosphatase-like"/>
    <property type="match status" value="1"/>
</dbReference>
<comment type="caution">
    <text evidence="2">The sequence shown here is derived from an EMBL/GenBank/DDBJ whole genome shotgun (WGS) entry which is preliminary data.</text>
</comment>
<evidence type="ECO:0000313" key="3">
    <source>
        <dbReference type="Proteomes" id="UP001549921"/>
    </source>
</evidence>
<organism evidence="2 3">
    <name type="scientific">Loxostege sticticalis</name>
    <name type="common">Beet webworm moth</name>
    <dbReference type="NCBI Taxonomy" id="481309"/>
    <lineage>
        <taxon>Eukaryota</taxon>
        <taxon>Metazoa</taxon>
        <taxon>Ecdysozoa</taxon>
        <taxon>Arthropoda</taxon>
        <taxon>Hexapoda</taxon>
        <taxon>Insecta</taxon>
        <taxon>Pterygota</taxon>
        <taxon>Neoptera</taxon>
        <taxon>Endopterygota</taxon>
        <taxon>Lepidoptera</taxon>
        <taxon>Glossata</taxon>
        <taxon>Ditrysia</taxon>
        <taxon>Pyraloidea</taxon>
        <taxon>Crambidae</taxon>
        <taxon>Pyraustinae</taxon>
        <taxon>Loxostege</taxon>
    </lineage>
</organism>
<evidence type="ECO:0000256" key="1">
    <source>
        <dbReference type="SAM" id="Phobius"/>
    </source>
</evidence>
<dbReference type="AlphaFoldDB" id="A0ABD0S8U2"/>
<dbReference type="InterPro" id="IPR004245">
    <property type="entry name" value="DUF229"/>
</dbReference>
<keyword evidence="1" id="KW-0812">Transmembrane</keyword>
<keyword evidence="1" id="KW-1133">Transmembrane helix</keyword>
<name>A0ABD0S8U2_LOXSC</name>
<feature type="transmembrane region" description="Helical" evidence="1">
    <location>
        <begin position="16"/>
        <end position="32"/>
    </location>
</feature>
<proteinExistence type="predicted"/>
<dbReference type="Proteomes" id="UP001549921">
    <property type="component" value="Unassembled WGS sequence"/>
</dbReference>
<accession>A0ABD0S8U2</accession>
<reference evidence="2 3" key="1">
    <citation type="submission" date="2024-06" db="EMBL/GenBank/DDBJ databases">
        <title>A chromosome-level genome assembly of beet webworm, Loxostege sticticalis.</title>
        <authorList>
            <person name="Zhang Y."/>
        </authorList>
    </citation>
    <scope>NUCLEOTIDE SEQUENCE [LARGE SCALE GENOMIC DNA]</scope>
    <source>
        <strain evidence="2">AQ028</strain>
        <tissue evidence="2">Male pupae</tissue>
    </source>
</reference>
<dbReference type="PANTHER" id="PTHR10974">
    <property type="entry name" value="FI08016P-RELATED"/>
    <property type="match status" value="1"/>
</dbReference>
<dbReference type="PROSITE" id="PS51257">
    <property type="entry name" value="PROKAR_LIPOPROTEIN"/>
    <property type="match status" value="1"/>
</dbReference>
<dbReference type="EMBL" id="JBEDNZ010000026">
    <property type="protein sequence ID" value="KAL0810287.1"/>
    <property type="molecule type" value="Genomic_DNA"/>
</dbReference>
<protein>
    <submittedName>
        <fullName evidence="2">Uncharacterized protein</fullName>
    </submittedName>
</protein>
<dbReference type="Pfam" id="PF02995">
    <property type="entry name" value="DUF229"/>
    <property type="match status" value="1"/>
</dbReference>
<dbReference type="CDD" id="cd16021">
    <property type="entry name" value="ALP_like"/>
    <property type="match status" value="1"/>
</dbReference>
<gene>
    <name evidence="2" type="ORF">ABMA28_010446</name>
</gene>
<keyword evidence="1" id="KW-0472">Membrane</keyword>
<dbReference type="PANTHER" id="PTHR10974:SF73">
    <property type="entry name" value="FI21235P1"/>
    <property type="match status" value="1"/>
</dbReference>